<dbReference type="PANTHER" id="PTHR43363:SF1">
    <property type="entry name" value="HYPOXANTHINE-GUANINE PHOSPHORIBOSYLTRANSFERASE"/>
    <property type="match status" value="1"/>
</dbReference>
<keyword evidence="1 4" id="KW-0328">Glycosyltransferase</keyword>
<gene>
    <name evidence="4" type="ORF">CUN48_07460</name>
</gene>
<dbReference type="EMBL" id="PGTN01000039">
    <property type="protein sequence ID" value="PJF47647.1"/>
    <property type="molecule type" value="Genomic_DNA"/>
</dbReference>
<dbReference type="CDD" id="cd06223">
    <property type="entry name" value="PRTases_typeI"/>
    <property type="match status" value="1"/>
</dbReference>
<evidence type="ECO:0000256" key="2">
    <source>
        <dbReference type="ARBA" id="ARBA00022679"/>
    </source>
</evidence>
<dbReference type="InterPro" id="IPR000836">
    <property type="entry name" value="PRTase_dom"/>
</dbReference>
<organism evidence="4 5">
    <name type="scientific">Candidatus Thermofonsia Clade 3 bacterium</name>
    <dbReference type="NCBI Taxonomy" id="2364212"/>
    <lineage>
        <taxon>Bacteria</taxon>
        <taxon>Bacillati</taxon>
        <taxon>Chloroflexota</taxon>
        <taxon>Candidatus Thermofontia</taxon>
        <taxon>Candidatus Thermofonsia Clade 3</taxon>
    </lineage>
</organism>
<dbReference type="Gene3D" id="3.40.50.2020">
    <property type="match status" value="1"/>
</dbReference>
<sequence length="170" mass="19227">MMRRAESPRQEVLTWADVDALIDQLLPQMVGAFDSLVMITRGGIIPGGLIAEALDIKHILTAAVEFPAEDAPRLLAWPTFLQFPEEELTRGRRVLVVDDVWTHGRHIMTVRGRVEASGARVETAVLHYKPTASLFPHHKPTYFAAVTDAYIVYPWEMDRRLRPSRMMAPV</sequence>
<evidence type="ECO:0000259" key="3">
    <source>
        <dbReference type="Pfam" id="PF00156"/>
    </source>
</evidence>
<evidence type="ECO:0000313" key="4">
    <source>
        <dbReference type="EMBL" id="PJF47647.1"/>
    </source>
</evidence>
<comment type="caution">
    <text evidence="4">The sequence shown here is derived from an EMBL/GenBank/DDBJ whole genome shotgun (WGS) entry which is preliminary data.</text>
</comment>
<dbReference type="PANTHER" id="PTHR43363">
    <property type="entry name" value="HYPOXANTHINE PHOSPHORIBOSYLTRANSFERASE"/>
    <property type="match status" value="1"/>
</dbReference>
<keyword evidence="2 4" id="KW-0808">Transferase</keyword>
<accession>A0A2M8QCW5</accession>
<dbReference type="GO" id="GO:0016757">
    <property type="term" value="F:glycosyltransferase activity"/>
    <property type="evidence" value="ECO:0007669"/>
    <property type="project" value="UniProtKB-KW"/>
</dbReference>
<reference evidence="4 5" key="1">
    <citation type="submission" date="2017-11" db="EMBL/GenBank/DDBJ databases">
        <title>Evolution of Phototrophy in the Chloroflexi Phylum Driven by Horizontal Gene Transfer.</title>
        <authorList>
            <person name="Ward L.M."/>
            <person name="Hemp J."/>
            <person name="Shih P.M."/>
            <person name="Mcglynn S.E."/>
            <person name="Fischer W."/>
        </authorList>
    </citation>
    <scope>NUCLEOTIDE SEQUENCE [LARGE SCALE GENOMIC DNA]</scope>
    <source>
        <strain evidence="4">JP3_7</strain>
    </source>
</reference>
<dbReference type="InterPro" id="IPR029057">
    <property type="entry name" value="PRTase-like"/>
</dbReference>
<dbReference type="Proteomes" id="UP000230790">
    <property type="component" value="Unassembled WGS sequence"/>
</dbReference>
<dbReference type="AlphaFoldDB" id="A0A2M8QCW5"/>
<dbReference type="SUPFAM" id="SSF53271">
    <property type="entry name" value="PRTase-like"/>
    <property type="match status" value="1"/>
</dbReference>
<evidence type="ECO:0000313" key="5">
    <source>
        <dbReference type="Proteomes" id="UP000230790"/>
    </source>
</evidence>
<protein>
    <submittedName>
        <fullName evidence="4">Phosphoribosyltransferase</fullName>
    </submittedName>
</protein>
<evidence type="ECO:0000256" key="1">
    <source>
        <dbReference type="ARBA" id="ARBA00022676"/>
    </source>
</evidence>
<name>A0A2M8QCW5_9CHLR</name>
<dbReference type="Pfam" id="PF00156">
    <property type="entry name" value="Pribosyltran"/>
    <property type="match status" value="1"/>
</dbReference>
<proteinExistence type="predicted"/>
<feature type="domain" description="Phosphoribosyltransferase" evidence="3">
    <location>
        <begin position="17"/>
        <end position="139"/>
    </location>
</feature>